<proteinExistence type="predicted"/>
<accession>A0A2A4ZA13</accession>
<dbReference type="InterPro" id="IPR014307">
    <property type="entry name" value="Xanthine_DH_ssu"/>
</dbReference>
<gene>
    <name evidence="4" type="primary">xdhA</name>
    <name evidence="4" type="ORF">COB13_00920</name>
</gene>
<dbReference type="InterPro" id="IPR036884">
    <property type="entry name" value="2Fe-2S-bd_dom_sf"/>
</dbReference>
<dbReference type="GO" id="GO:0004854">
    <property type="term" value="F:xanthine dehydrogenase activity"/>
    <property type="evidence" value="ECO:0007669"/>
    <property type="project" value="InterPro"/>
</dbReference>
<dbReference type="InterPro" id="IPR016169">
    <property type="entry name" value="FAD-bd_PCMH_sub2"/>
</dbReference>
<dbReference type="SUPFAM" id="SSF56176">
    <property type="entry name" value="FAD-binding/transporter-associated domain-like"/>
    <property type="match status" value="1"/>
</dbReference>
<dbReference type="InterPro" id="IPR001041">
    <property type="entry name" value="2Fe-2S_ferredoxin-type"/>
</dbReference>
<dbReference type="InterPro" id="IPR016167">
    <property type="entry name" value="FAD-bd_PCMH_sub1"/>
</dbReference>
<keyword evidence="1" id="KW-0285">Flavoprotein</keyword>
<evidence type="ECO:0000313" key="4">
    <source>
        <dbReference type="EMBL" id="PCJ03825.1"/>
    </source>
</evidence>
<dbReference type="InterPro" id="IPR012675">
    <property type="entry name" value="Beta-grasp_dom_sf"/>
</dbReference>
<dbReference type="GO" id="GO:0005506">
    <property type="term" value="F:iron ion binding"/>
    <property type="evidence" value="ECO:0007669"/>
    <property type="project" value="InterPro"/>
</dbReference>
<reference evidence="4" key="2">
    <citation type="journal article" date="2018" name="ISME J.">
        <title>A dynamic microbial community with high functional redundancy inhabits the cold, oxic subseafloor aquifer.</title>
        <authorList>
            <person name="Tully B.J."/>
            <person name="Wheat C.G."/>
            <person name="Glazer B.T."/>
            <person name="Huber J.A."/>
        </authorList>
    </citation>
    <scope>NUCLEOTIDE SEQUENCE</scope>
    <source>
        <strain evidence="4">NORP83</strain>
    </source>
</reference>
<keyword evidence="2" id="KW-0274">FAD</keyword>
<dbReference type="CDD" id="cd00207">
    <property type="entry name" value="fer2"/>
    <property type="match status" value="1"/>
</dbReference>
<comment type="caution">
    <text evidence="4">The sequence shown here is derived from an EMBL/GenBank/DDBJ whole genome shotgun (WGS) entry which is preliminary data.</text>
</comment>
<dbReference type="PIRSF" id="PIRSF036557">
    <property type="entry name" value="XdhA_RC"/>
    <property type="match status" value="1"/>
</dbReference>
<dbReference type="SUPFAM" id="SSF47741">
    <property type="entry name" value="CO dehydrogenase ISP C-domain like"/>
    <property type="match status" value="1"/>
</dbReference>
<organism evidence="4">
    <name type="scientific">OCS116 cluster bacterium</name>
    <dbReference type="NCBI Taxonomy" id="2030921"/>
    <lineage>
        <taxon>Bacteria</taxon>
        <taxon>Pseudomonadati</taxon>
        <taxon>Pseudomonadota</taxon>
        <taxon>Alphaproteobacteria</taxon>
        <taxon>OCS116 cluster</taxon>
    </lineage>
</organism>
<evidence type="ECO:0000259" key="3">
    <source>
        <dbReference type="PROSITE" id="PS51387"/>
    </source>
</evidence>
<dbReference type="InterPro" id="IPR005107">
    <property type="entry name" value="CO_DH_flav_C"/>
</dbReference>
<reference key="1">
    <citation type="submission" date="2017-08" db="EMBL/GenBank/DDBJ databases">
        <title>A dynamic microbial community with high functional redundancy inhabits the cold, oxic subseafloor aquifer.</title>
        <authorList>
            <person name="Tully B.J."/>
            <person name="Wheat C.G."/>
            <person name="Glazer B.T."/>
            <person name="Huber J.A."/>
        </authorList>
    </citation>
    <scope>NUCLEOTIDE SEQUENCE [LARGE SCALE GENOMIC DNA]</scope>
</reference>
<protein>
    <submittedName>
        <fullName evidence="4">Xanthine dehydrogenase small subunit</fullName>
    </submittedName>
</protein>
<dbReference type="InterPro" id="IPR002888">
    <property type="entry name" value="2Fe-2S-bd"/>
</dbReference>
<dbReference type="InterPro" id="IPR012175">
    <property type="entry name" value="Xanth_DH_ssu_bac"/>
</dbReference>
<dbReference type="PROSITE" id="PS51387">
    <property type="entry name" value="FAD_PCMH"/>
    <property type="match status" value="1"/>
</dbReference>
<dbReference type="Gene3D" id="3.30.43.10">
    <property type="entry name" value="Uridine Diphospho-n-acetylenolpyruvylglucosamine Reductase, domain 2"/>
    <property type="match status" value="1"/>
</dbReference>
<dbReference type="NCBIfam" id="TIGR02963">
    <property type="entry name" value="xanthine_xdhA"/>
    <property type="match status" value="1"/>
</dbReference>
<dbReference type="GO" id="GO:0071949">
    <property type="term" value="F:FAD binding"/>
    <property type="evidence" value="ECO:0007669"/>
    <property type="project" value="InterPro"/>
</dbReference>
<dbReference type="InterPro" id="IPR036318">
    <property type="entry name" value="FAD-bd_PCMH-like_sf"/>
</dbReference>
<dbReference type="InterPro" id="IPR036683">
    <property type="entry name" value="CO_DH_flav_C_dom_sf"/>
</dbReference>
<dbReference type="InterPro" id="IPR016208">
    <property type="entry name" value="Ald_Oxase/xanthine_DH-like"/>
</dbReference>
<dbReference type="PANTHER" id="PTHR45444:SF3">
    <property type="entry name" value="XANTHINE DEHYDROGENASE"/>
    <property type="match status" value="1"/>
</dbReference>
<dbReference type="PANTHER" id="PTHR45444">
    <property type="entry name" value="XANTHINE DEHYDROGENASE"/>
    <property type="match status" value="1"/>
</dbReference>
<dbReference type="Pfam" id="PF00941">
    <property type="entry name" value="FAD_binding_5"/>
    <property type="match status" value="1"/>
</dbReference>
<dbReference type="SUPFAM" id="SSF54292">
    <property type="entry name" value="2Fe-2S ferredoxin-like"/>
    <property type="match status" value="1"/>
</dbReference>
<dbReference type="Pfam" id="PF00111">
    <property type="entry name" value="Fer2"/>
    <property type="match status" value="1"/>
</dbReference>
<dbReference type="AlphaFoldDB" id="A0A2A4ZA13"/>
<feature type="domain" description="FAD-binding PCMH-type" evidence="3">
    <location>
        <begin position="195"/>
        <end position="369"/>
    </location>
</feature>
<dbReference type="Gene3D" id="1.10.150.120">
    <property type="entry name" value="[2Fe-2S]-binding domain"/>
    <property type="match status" value="1"/>
</dbReference>
<dbReference type="Pfam" id="PF03450">
    <property type="entry name" value="CO_deh_flav_C"/>
    <property type="match status" value="1"/>
</dbReference>
<dbReference type="Gene3D" id="3.10.20.30">
    <property type="match status" value="1"/>
</dbReference>
<dbReference type="InterPro" id="IPR016166">
    <property type="entry name" value="FAD-bd_PCMH"/>
</dbReference>
<dbReference type="Pfam" id="PF01799">
    <property type="entry name" value="Fer2_2"/>
    <property type="match status" value="1"/>
</dbReference>
<dbReference type="InterPro" id="IPR036010">
    <property type="entry name" value="2Fe-2S_ferredoxin-like_sf"/>
</dbReference>
<dbReference type="SMART" id="SM01092">
    <property type="entry name" value="CO_deh_flav_C"/>
    <property type="match status" value="1"/>
</dbReference>
<dbReference type="GO" id="GO:0051536">
    <property type="term" value="F:iron-sulfur cluster binding"/>
    <property type="evidence" value="ECO:0007669"/>
    <property type="project" value="InterPro"/>
</dbReference>
<dbReference type="InterPro" id="IPR002346">
    <property type="entry name" value="Mopterin_DH_FAD-bd"/>
</dbReference>
<dbReference type="Gene3D" id="3.30.465.10">
    <property type="match status" value="1"/>
</dbReference>
<sequence>MASNSPTSDKIEYFRNGQKVIINEFGPTDTLLDHLRLTEGSYGTKEGCCEGDCGACTVVLGQQQDGKMHYRPVNSCIYLLGMANGQEVITIDDLTAKGEALHPVQQSMVNHHATQCGFCTPGFVMALFALYHSEQNVSRDVITTQLAGNLCRCTGYRPIVDAGLEACQQTPADQFTARAPQTAKMLADMPDKDLFVGNDDRFFAAPKSLDSLAILYNQHPDATIVAGATDVGLWITKRLMDLPKIIYIGNVVGLDHVLIDDDKITIGAAVTYANAMDAVGGLDADIKETMRRIGSKQVRESGTIGGNIANGSPIGDMPPLLIAMGADIKLQKGTETRNLKLEDYFIAYGQQDRQQGEFLAEITVPKLKQNEHFRAYKITKRFDQDISAVMAAFHFTIDNGKITAARIAFGGMAATPKRAGFTEVTLIGLDIANFDQKHPALDMLGMDFTPLSDMRASADYRLNVAKGLLTKAIIELSDQTDETRILNVRAS</sequence>
<name>A0A2A4ZA13_9PROT</name>
<dbReference type="SUPFAM" id="SSF55447">
    <property type="entry name" value="CO dehydrogenase flavoprotein C-terminal domain-like"/>
    <property type="match status" value="1"/>
</dbReference>
<dbReference type="EMBL" id="NVUS01000001">
    <property type="protein sequence ID" value="PCJ03825.1"/>
    <property type="molecule type" value="Genomic_DNA"/>
</dbReference>
<dbReference type="Gene3D" id="3.30.390.50">
    <property type="entry name" value="CO dehydrogenase flavoprotein, C-terminal domain"/>
    <property type="match status" value="1"/>
</dbReference>
<evidence type="ECO:0000256" key="1">
    <source>
        <dbReference type="ARBA" id="ARBA00022630"/>
    </source>
</evidence>
<evidence type="ECO:0000256" key="2">
    <source>
        <dbReference type="ARBA" id="ARBA00022827"/>
    </source>
</evidence>